<organism evidence="1 2">
    <name type="scientific">Pyropia yezoensis</name>
    <name type="common">Susabi-nori</name>
    <name type="synonym">Porphyra yezoensis</name>
    <dbReference type="NCBI Taxonomy" id="2788"/>
    <lineage>
        <taxon>Eukaryota</taxon>
        <taxon>Rhodophyta</taxon>
        <taxon>Bangiophyceae</taxon>
        <taxon>Bangiales</taxon>
        <taxon>Bangiaceae</taxon>
        <taxon>Pyropia</taxon>
    </lineage>
</organism>
<dbReference type="Proteomes" id="UP000798662">
    <property type="component" value="Chromosome 1"/>
</dbReference>
<reference evidence="1" key="1">
    <citation type="submission" date="2019-11" db="EMBL/GenBank/DDBJ databases">
        <title>Nori genome reveals adaptations in red seaweeds to the harsh intertidal environment.</title>
        <authorList>
            <person name="Wang D."/>
            <person name="Mao Y."/>
        </authorList>
    </citation>
    <scope>NUCLEOTIDE SEQUENCE</scope>
    <source>
        <tissue evidence="1">Gametophyte</tissue>
    </source>
</reference>
<accession>A0ACC3BPD8</accession>
<evidence type="ECO:0000313" key="2">
    <source>
        <dbReference type="Proteomes" id="UP000798662"/>
    </source>
</evidence>
<protein>
    <submittedName>
        <fullName evidence="1">Uncharacterized protein</fullName>
    </submittedName>
</protein>
<dbReference type="EMBL" id="CM020618">
    <property type="protein sequence ID" value="KAK1859778.1"/>
    <property type="molecule type" value="Genomic_DNA"/>
</dbReference>
<gene>
    <name evidence="1" type="ORF">I4F81_002372</name>
</gene>
<name>A0ACC3BPD8_PYRYE</name>
<sequence>MPPPVEPVQVLILGGGVAGAAVLKSLLPALRKAGVPPAAAAVTLVDPKDYFEVPWAVPRALVDAPTRDRLHAAYDGFVGGPRRVGTVTEVSPEAVVLSDGCRLPYDIAVVTTGSAYAGSAVIRPATGPASVRGRRAALDATAAALAAAASVLVIGGGAVGVEVAAEVAAAAAPPPPAAAAAAPARRAARKAITLVHAGDRLVPQLPPRASAAVAARLAALGVTVVLGERVAPRDDDGSPAAIYESTTRPGTTYTADVTVRCTGVTPATDCLRAHFPGALDGRGNVVINAVGAVAGTADRLWAAGDAAITADGASTKNGVWALAAAPVLGRNVAAAVGAAVERRATGLAPAEAPVYKPLRPPPGVMIVTLGPHHGVAKTPLGLSRRLLPWLKNRDMFVAKTRADIGAPPVEAEPPAGGGGGGGGGRGGSGRQGAAAVCGHSGGGGGGRGGKKDGGGGRQGGRRAWWGGGGKDSRGDCGGGKGGWGSGKGGARRRGRGRAGRKAGGGTCGGVDDACRGSGGGARRGGVCGGSDDSVGHSGGARHGGARRRRHPADGRVVGGRWGRARRGAHHPPRRPGRGSCPCCCAGGGRDGGRR</sequence>
<proteinExistence type="predicted"/>
<keyword evidence="2" id="KW-1185">Reference proteome</keyword>
<evidence type="ECO:0000313" key="1">
    <source>
        <dbReference type="EMBL" id="KAK1859778.1"/>
    </source>
</evidence>
<comment type="caution">
    <text evidence="1">The sequence shown here is derived from an EMBL/GenBank/DDBJ whole genome shotgun (WGS) entry which is preliminary data.</text>
</comment>